<feature type="transmembrane region" description="Helical" evidence="6">
    <location>
        <begin position="20"/>
        <end position="39"/>
    </location>
</feature>
<evidence type="ECO:0000313" key="8">
    <source>
        <dbReference type="Proteomes" id="UP000266389"/>
    </source>
</evidence>
<accession>A0A395LXN2</accession>
<feature type="transmembrane region" description="Helical" evidence="6">
    <location>
        <begin position="268"/>
        <end position="286"/>
    </location>
</feature>
<dbReference type="AlphaFoldDB" id="A0A395LXN2"/>
<evidence type="ECO:0000256" key="1">
    <source>
        <dbReference type="ARBA" id="ARBA00004141"/>
    </source>
</evidence>
<dbReference type="Gene3D" id="1.10.357.140">
    <property type="entry name" value="UbiA prenyltransferase"/>
    <property type="match status" value="1"/>
</dbReference>
<feature type="transmembrane region" description="Helical" evidence="6">
    <location>
        <begin position="95"/>
        <end position="128"/>
    </location>
</feature>
<evidence type="ECO:0000313" key="7">
    <source>
        <dbReference type="EMBL" id="RFM23330.1"/>
    </source>
</evidence>
<comment type="subcellular location">
    <subcellularLocation>
        <location evidence="1">Membrane</location>
        <topology evidence="1">Multi-pass membrane protein</topology>
    </subcellularLocation>
</comment>
<feature type="transmembrane region" description="Helical" evidence="6">
    <location>
        <begin position="135"/>
        <end position="158"/>
    </location>
</feature>
<evidence type="ECO:0000256" key="5">
    <source>
        <dbReference type="ARBA" id="ARBA00023136"/>
    </source>
</evidence>
<dbReference type="InterPro" id="IPR044878">
    <property type="entry name" value="UbiA_sf"/>
</dbReference>
<dbReference type="GO" id="GO:0016765">
    <property type="term" value="F:transferase activity, transferring alkyl or aryl (other than methyl) groups"/>
    <property type="evidence" value="ECO:0007669"/>
    <property type="project" value="InterPro"/>
</dbReference>
<proteinExistence type="predicted"/>
<dbReference type="CDD" id="cd13961">
    <property type="entry name" value="PT_UbiA_DGGGPS"/>
    <property type="match status" value="1"/>
</dbReference>
<sequence>MSLSLMSVKLQALGEIVRPSNVALFFLSILLGAFVTAGVEAFREAKVWWAALSGTLVGAAANVINDVMDIEIDRINKPKRPLARGALTAKEARWYWLALSALGILAAMCISTLHLMIAIGATTVLYGYSAWFKHIALLGNIVVSAIVSLGLMYAPLAIGHLHDVWFPVMFCFFFNLGREILKDLEDTEGDKAGGANTLPIKIGTVKTLYIISVIYIGVVLLSLLPYLQGIYSKWYLTTVIFTTDAIVLYTVVRAWQVQTKENFYKLNSLLKWAMLTGIIAIALGQVP</sequence>
<evidence type="ECO:0008006" key="9">
    <source>
        <dbReference type="Google" id="ProtNLM"/>
    </source>
</evidence>
<dbReference type="InterPro" id="IPR050475">
    <property type="entry name" value="Prenyltransferase_related"/>
</dbReference>
<reference evidence="7 8" key="1">
    <citation type="journal article" date="2011" name="ISME J.">
        <title>Community ecology of hot spring cyanobacterial mats: predominant populations and their functional potential.</title>
        <authorList>
            <person name="Klatt C.G."/>
            <person name="Wood J.M."/>
            <person name="Rusch D.B."/>
            <person name="Bateson M.M."/>
            <person name="Hamamura N."/>
            <person name="Heidelberg J.F."/>
            <person name="Grossman A.R."/>
            <person name="Bhaya D."/>
            <person name="Cohan F.M."/>
            <person name="Kuhl M."/>
            <person name="Bryant D.A."/>
            <person name="Ward D.M."/>
        </authorList>
    </citation>
    <scope>NUCLEOTIDE SEQUENCE [LARGE SCALE GENOMIC DNA]</scope>
    <source>
        <strain evidence="7">OS</strain>
    </source>
</reference>
<comment type="caution">
    <text evidence="7">The sequence shown here is derived from an EMBL/GenBank/DDBJ whole genome shotgun (WGS) entry which is preliminary data.</text>
</comment>
<dbReference type="GO" id="GO:0016020">
    <property type="term" value="C:membrane"/>
    <property type="evidence" value="ECO:0007669"/>
    <property type="project" value="UniProtKB-SubCell"/>
</dbReference>
<dbReference type="InterPro" id="IPR000537">
    <property type="entry name" value="UbiA_prenyltransferase"/>
</dbReference>
<evidence type="ECO:0000256" key="2">
    <source>
        <dbReference type="ARBA" id="ARBA00022475"/>
    </source>
</evidence>
<keyword evidence="4 6" id="KW-1133">Transmembrane helix</keyword>
<protein>
    <recommendedName>
        <fullName evidence="9">Geranylgeranylglycerol-phosphate geranylgeranyltransferase</fullName>
    </recommendedName>
</protein>
<name>A0A395LXN2_9BACT</name>
<feature type="transmembrane region" description="Helical" evidence="6">
    <location>
        <begin position="46"/>
        <end position="64"/>
    </location>
</feature>
<dbReference type="Proteomes" id="UP000266389">
    <property type="component" value="Unassembled WGS sequence"/>
</dbReference>
<keyword evidence="5 6" id="KW-0472">Membrane</keyword>
<dbReference type="PANTHER" id="PTHR42723">
    <property type="entry name" value="CHLOROPHYLL SYNTHASE"/>
    <property type="match status" value="1"/>
</dbReference>
<dbReference type="EMBL" id="PHFL01000067">
    <property type="protein sequence ID" value="RFM23330.1"/>
    <property type="molecule type" value="Genomic_DNA"/>
</dbReference>
<gene>
    <name evidence="7" type="ORF">D0433_11735</name>
</gene>
<feature type="transmembrane region" description="Helical" evidence="6">
    <location>
        <begin position="234"/>
        <end position="256"/>
    </location>
</feature>
<evidence type="ECO:0000256" key="3">
    <source>
        <dbReference type="ARBA" id="ARBA00022692"/>
    </source>
</evidence>
<dbReference type="Pfam" id="PF01040">
    <property type="entry name" value="UbiA"/>
    <property type="match status" value="1"/>
</dbReference>
<evidence type="ECO:0000256" key="6">
    <source>
        <dbReference type="SAM" id="Phobius"/>
    </source>
</evidence>
<feature type="transmembrane region" description="Helical" evidence="6">
    <location>
        <begin position="208"/>
        <end position="228"/>
    </location>
</feature>
<organism evidence="7 8">
    <name type="scientific">Candidatus Thermochlorobacter aerophilus</name>
    <dbReference type="NCBI Taxonomy" id="1868324"/>
    <lineage>
        <taxon>Bacteria</taxon>
        <taxon>Pseudomonadati</taxon>
        <taxon>Chlorobiota</taxon>
        <taxon>Chlorobiia</taxon>
        <taxon>Chlorobiales</taxon>
        <taxon>Candidatus Thermochlorobacteriaceae</taxon>
        <taxon>Candidatus Thermochlorobacter</taxon>
    </lineage>
</organism>
<dbReference type="Gene3D" id="1.20.120.1780">
    <property type="entry name" value="UbiA prenyltransferase"/>
    <property type="match status" value="1"/>
</dbReference>
<dbReference type="PANTHER" id="PTHR42723:SF1">
    <property type="entry name" value="CHLOROPHYLL SYNTHASE, CHLOROPLASTIC"/>
    <property type="match status" value="1"/>
</dbReference>
<keyword evidence="3 6" id="KW-0812">Transmembrane</keyword>
<evidence type="ECO:0000256" key="4">
    <source>
        <dbReference type="ARBA" id="ARBA00022989"/>
    </source>
</evidence>
<keyword evidence="2" id="KW-1003">Cell membrane</keyword>